<dbReference type="AlphaFoldDB" id="K3X2U1"/>
<protein>
    <submittedName>
        <fullName evidence="1">Uncharacterized protein</fullName>
    </submittedName>
</protein>
<name>K3X2U1_GLOUD</name>
<reference evidence="2" key="2">
    <citation type="submission" date="2010-04" db="EMBL/GenBank/DDBJ databases">
        <authorList>
            <person name="Buell R."/>
            <person name="Hamilton J."/>
            <person name="Hostetler J."/>
        </authorList>
    </citation>
    <scope>NUCLEOTIDE SEQUENCE [LARGE SCALE GENOMIC DNA]</scope>
    <source>
        <strain evidence="2">DAOM:BR144</strain>
    </source>
</reference>
<dbReference type="EMBL" id="GL376571">
    <property type="status" value="NOT_ANNOTATED_CDS"/>
    <property type="molecule type" value="Genomic_DNA"/>
</dbReference>
<dbReference type="Proteomes" id="UP000019132">
    <property type="component" value="Unassembled WGS sequence"/>
</dbReference>
<evidence type="ECO:0000313" key="1">
    <source>
        <dbReference type="EnsemblProtists" id="PYU1_T011540"/>
    </source>
</evidence>
<organism evidence="1 2">
    <name type="scientific">Globisporangium ultimum (strain ATCC 200006 / CBS 805.95 / DAOM BR144)</name>
    <name type="common">Pythium ultimum</name>
    <dbReference type="NCBI Taxonomy" id="431595"/>
    <lineage>
        <taxon>Eukaryota</taxon>
        <taxon>Sar</taxon>
        <taxon>Stramenopiles</taxon>
        <taxon>Oomycota</taxon>
        <taxon>Peronosporomycetes</taxon>
        <taxon>Pythiales</taxon>
        <taxon>Pythiaceae</taxon>
        <taxon>Globisporangium</taxon>
    </lineage>
</organism>
<reference evidence="1" key="3">
    <citation type="submission" date="2015-02" db="UniProtKB">
        <authorList>
            <consortium name="EnsemblProtists"/>
        </authorList>
    </citation>
    <scope>IDENTIFICATION</scope>
    <source>
        <strain evidence="1">DAOM BR144</strain>
    </source>
</reference>
<dbReference type="EnsemblProtists" id="PYU1_T011540">
    <property type="protein sequence ID" value="PYU1_T011540"/>
    <property type="gene ID" value="PYU1_G011514"/>
</dbReference>
<reference evidence="2" key="1">
    <citation type="journal article" date="2010" name="Genome Biol.">
        <title>Genome sequence of the necrotrophic plant pathogen Pythium ultimum reveals original pathogenicity mechanisms and effector repertoire.</title>
        <authorList>
            <person name="Levesque C.A."/>
            <person name="Brouwer H."/>
            <person name="Cano L."/>
            <person name="Hamilton J.P."/>
            <person name="Holt C."/>
            <person name="Huitema E."/>
            <person name="Raffaele S."/>
            <person name="Robideau G.P."/>
            <person name="Thines M."/>
            <person name="Win J."/>
            <person name="Zerillo M.M."/>
            <person name="Beakes G.W."/>
            <person name="Boore J.L."/>
            <person name="Busam D."/>
            <person name="Dumas B."/>
            <person name="Ferriera S."/>
            <person name="Fuerstenberg S.I."/>
            <person name="Gachon C.M."/>
            <person name="Gaulin E."/>
            <person name="Govers F."/>
            <person name="Grenville-Briggs L."/>
            <person name="Horner N."/>
            <person name="Hostetler J."/>
            <person name="Jiang R.H."/>
            <person name="Johnson J."/>
            <person name="Krajaejun T."/>
            <person name="Lin H."/>
            <person name="Meijer H.J."/>
            <person name="Moore B."/>
            <person name="Morris P."/>
            <person name="Phuntmart V."/>
            <person name="Puiu D."/>
            <person name="Shetty J."/>
            <person name="Stajich J.E."/>
            <person name="Tripathy S."/>
            <person name="Wawra S."/>
            <person name="van West P."/>
            <person name="Whitty B.R."/>
            <person name="Coutinho P.M."/>
            <person name="Henrissat B."/>
            <person name="Martin F."/>
            <person name="Thomas P.D."/>
            <person name="Tyler B.M."/>
            <person name="De Vries R.P."/>
            <person name="Kamoun S."/>
            <person name="Yandell M."/>
            <person name="Tisserat N."/>
            <person name="Buell C.R."/>
        </authorList>
    </citation>
    <scope>NUCLEOTIDE SEQUENCE</scope>
    <source>
        <strain evidence="2">DAOM:BR144</strain>
    </source>
</reference>
<accession>K3X2U1</accession>
<evidence type="ECO:0000313" key="2">
    <source>
        <dbReference type="Proteomes" id="UP000019132"/>
    </source>
</evidence>
<proteinExistence type="predicted"/>
<keyword evidence="2" id="KW-1185">Reference proteome</keyword>
<dbReference type="HOGENOM" id="CLU_2927690_0_0_1"/>
<sequence length="61" mass="6848">MPLSKTLLKPRLCEYSHSRFTILNAMSWYGGPALKRMMQKSGELVFSKKNRGAACLSIRSG</sequence>
<dbReference type="InParanoid" id="K3X2U1"/>
<dbReference type="VEuPathDB" id="FungiDB:PYU1_G011514"/>